<comment type="pathway">
    <text evidence="1">Secondary metabolite biosynthesis.</text>
</comment>
<evidence type="ECO:0000313" key="8">
    <source>
        <dbReference type="Proteomes" id="UP000054516"/>
    </source>
</evidence>
<proteinExistence type="inferred from homology"/>
<dbReference type="AlphaFoldDB" id="A0A1W2TF97"/>
<evidence type="ECO:0000313" key="7">
    <source>
        <dbReference type="EMBL" id="GAP86726.2"/>
    </source>
</evidence>
<gene>
    <name evidence="7" type="ORF">SAMD00023353_2101630</name>
</gene>
<feature type="domain" description="Methyltransferase type 11" evidence="6">
    <location>
        <begin position="159"/>
        <end position="282"/>
    </location>
</feature>
<dbReference type="CDD" id="cd02440">
    <property type="entry name" value="AdoMet_MTases"/>
    <property type="match status" value="1"/>
</dbReference>
<comment type="similarity">
    <text evidence="4">Belongs to the class I-like SAM-binding methyltransferase superfamily.</text>
</comment>
<keyword evidence="2" id="KW-0808">Transferase</keyword>
<feature type="region of interest" description="Disordered" evidence="5">
    <location>
        <begin position="129"/>
        <end position="157"/>
    </location>
</feature>
<sequence>MSVERPAGRPGRGNSLLMSALRFAGYDLDCRATAPTAETNPSHSGAASADRRYMHTLPPDVEPTRALLQQYSGIPAEDVDRHVYQMRDRLWDLYPYACVGRFRFASLEFASDAYYQLALFRLLQAQSQPSTSADPADSSSSPSSTPPEEEEDNDDTRLLDVGCCVGQVLRKLAFDGVDSARLYGTDIEPRFLELGYDLFRDRDTFKGRFVVGDVLRPDHDDRNQNGEGGQDEGEGVGAADADGLSALDGTMTFVHATSFFHLFTWADQVRAASRIVRLLHPGRADAMVFGRQVGTLRPRERAGKAGSDKVYLHDAASWQALWDEVGARTATRWRTTMEPTDKIQTGAPGVDTALRKMTFSVLRA</sequence>
<protein>
    <submittedName>
        <fullName evidence="7">Putative porphobilinogen deaminase</fullName>
    </submittedName>
</protein>
<keyword evidence="8" id="KW-1185">Reference proteome</keyword>
<evidence type="ECO:0000256" key="2">
    <source>
        <dbReference type="ARBA" id="ARBA00022679"/>
    </source>
</evidence>
<keyword evidence="3" id="KW-0949">S-adenosyl-L-methionine</keyword>
<evidence type="ECO:0000256" key="1">
    <source>
        <dbReference type="ARBA" id="ARBA00005179"/>
    </source>
</evidence>
<organism evidence="7">
    <name type="scientific">Rosellinia necatrix</name>
    <name type="common">White root-rot fungus</name>
    <dbReference type="NCBI Taxonomy" id="77044"/>
    <lineage>
        <taxon>Eukaryota</taxon>
        <taxon>Fungi</taxon>
        <taxon>Dikarya</taxon>
        <taxon>Ascomycota</taxon>
        <taxon>Pezizomycotina</taxon>
        <taxon>Sordariomycetes</taxon>
        <taxon>Xylariomycetidae</taxon>
        <taxon>Xylariales</taxon>
        <taxon>Xylariaceae</taxon>
        <taxon>Rosellinia</taxon>
    </lineage>
</organism>
<evidence type="ECO:0000259" key="6">
    <source>
        <dbReference type="Pfam" id="PF08241"/>
    </source>
</evidence>
<dbReference type="InterPro" id="IPR029063">
    <property type="entry name" value="SAM-dependent_MTases_sf"/>
</dbReference>
<dbReference type="EMBL" id="DF977466">
    <property type="protein sequence ID" value="GAP86726.2"/>
    <property type="molecule type" value="Genomic_DNA"/>
</dbReference>
<dbReference type="PANTHER" id="PTHR35897">
    <property type="entry name" value="METHYLTRANSFERASE AUSD"/>
    <property type="match status" value="1"/>
</dbReference>
<accession>A0A1W2TF97</accession>
<feature type="compositionally biased region" description="Low complexity" evidence="5">
    <location>
        <begin position="129"/>
        <end position="143"/>
    </location>
</feature>
<dbReference type="SUPFAM" id="SSF53335">
    <property type="entry name" value="S-adenosyl-L-methionine-dependent methyltransferases"/>
    <property type="match status" value="1"/>
</dbReference>
<reference evidence="7" key="1">
    <citation type="submission" date="2016-03" db="EMBL/GenBank/DDBJ databases">
        <title>Draft genome sequence of Rosellinia necatrix.</title>
        <authorList>
            <person name="Kanematsu S."/>
        </authorList>
    </citation>
    <scope>NUCLEOTIDE SEQUENCE [LARGE SCALE GENOMIC DNA]</scope>
    <source>
        <strain evidence="7">W97</strain>
    </source>
</reference>
<dbReference type="OMA" id="GRQIGTH"/>
<evidence type="ECO:0000256" key="3">
    <source>
        <dbReference type="ARBA" id="ARBA00022691"/>
    </source>
</evidence>
<dbReference type="PANTHER" id="PTHR35897:SF1">
    <property type="entry name" value="METHYLTRANSFERASE AUSD"/>
    <property type="match status" value="1"/>
</dbReference>
<feature type="region of interest" description="Disordered" evidence="5">
    <location>
        <begin position="216"/>
        <end position="241"/>
    </location>
</feature>
<evidence type="ECO:0000256" key="4">
    <source>
        <dbReference type="ARBA" id="ARBA00038314"/>
    </source>
</evidence>
<name>A0A1W2TF97_ROSNE</name>
<dbReference type="OrthoDB" id="2094832at2759"/>
<dbReference type="InterPro" id="IPR013216">
    <property type="entry name" value="Methyltransf_11"/>
</dbReference>
<dbReference type="InterPro" id="IPR051654">
    <property type="entry name" value="Meroterpenoid_MTases"/>
</dbReference>
<dbReference type="STRING" id="77044.A0A1W2TF97"/>
<dbReference type="Pfam" id="PF08241">
    <property type="entry name" value="Methyltransf_11"/>
    <property type="match status" value="1"/>
</dbReference>
<dbReference type="GO" id="GO:0008757">
    <property type="term" value="F:S-adenosylmethionine-dependent methyltransferase activity"/>
    <property type="evidence" value="ECO:0007669"/>
    <property type="project" value="InterPro"/>
</dbReference>
<dbReference type="Proteomes" id="UP000054516">
    <property type="component" value="Unassembled WGS sequence"/>
</dbReference>
<dbReference type="Gene3D" id="3.40.50.150">
    <property type="entry name" value="Vaccinia Virus protein VP39"/>
    <property type="match status" value="1"/>
</dbReference>
<evidence type="ECO:0000256" key="5">
    <source>
        <dbReference type="SAM" id="MobiDB-lite"/>
    </source>
</evidence>